<reference evidence="1" key="1">
    <citation type="submission" date="2019-03" db="EMBL/GenBank/DDBJ databases">
        <title>WGS assembly of Setaria viridis.</title>
        <authorList>
            <person name="Huang P."/>
            <person name="Jenkins J."/>
            <person name="Grimwood J."/>
            <person name="Barry K."/>
            <person name="Healey A."/>
            <person name="Mamidi S."/>
            <person name="Sreedasyam A."/>
            <person name="Shu S."/>
            <person name="Feldman M."/>
            <person name="Wu J."/>
            <person name="Yu Y."/>
            <person name="Chen C."/>
            <person name="Johnson J."/>
            <person name="Rokhsar D."/>
            <person name="Baxter I."/>
            <person name="Schmutz J."/>
            <person name="Brutnell T."/>
            <person name="Kellogg E."/>
        </authorList>
    </citation>
    <scope>NUCLEOTIDE SEQUENCE [LARGE SCALE GENOMIC DNA]</scope>
</reference>
<accession>A0A4U6TPV5</accession>
<keyword evidence="2" id="KW-1185">Reference proteome</keyword>
<dbReference type="EMBL" id="CM016558">
    <property type="protein sequence ID" value="TKW04888.1"/>
    <property type="molecule type" value="Genomic_DNA"/>
</dbReference>
<dbReference type="Gene3D" id="3.30.70.100">
    <property type="match status" value="1"/>
</dbReference>
<dbReference type="PANTHER" id="PTHR46932">
    <property type="entry name" value="HEAVY METAL-ASSOCIATED ISOPRENYLATED PLANT PROTEIN 47"/>
    <property type="match status" value="1"/>
</dbReference>
<sequence length="125" mass="13462">MSKQKIVIKATMSNAKSRAQAMVLASKANGVGSVGITGDLKDQLEVVGVGIDIACLVRCLRKKLRYAEIVKVEEVKDKPEEEKKKPDPTCTCTGPCRCAAAGYYHAPLPLYLCEQDPPPGSCLIL</sequence>
<dbReference type="AlphaFoldDB" id="A0A4U6TPV5"/>
<dbReference type="Gramene" id="TKW04888">
    <property type="protein sequence ID" value="TKW04888"/>
    <property type="gene ID" value="SEVIR_7G139900v2"/>
</dbReference>
<protein>
    <recommendedName>
        <fullName evidence="3">HMA domain-containing protein</fullName>
    </recommendedName>
</protein>
<gene>
    <name evidence="1" type="ORF">SEVIR_7G139900v2</name>
</gene>
<dbReference type="PANTHER" id="PTHR46932:SF20">
    <property type="entry name" value="HMA DOMAIN-CONTAINING PROTEIN"/>
    <property type="match status" value="1"/>
</dbReference>
<proteinExistence type="predicted"/>
<evidence type="ECO:0000313" key="1">
    <source>
        <dbReference type="EMBL" id="TKW04888.1"/>
    </source>
</evidence>
<name>A0A4U6TPV5_SETVI</name>
<evidence type="ECO:0000313" key="2">
    <source>
        <dbReference type="Proteomes" id="UP000298652"/>
    </source>
</evidence>
<dbReference type="InterPro" id="IPR042885">
    <property type="entry name" value="HIPP47/16"/>
</dbReference>
<dbReference type="OMA" id="MQIAVRS"/>
<dbReference type="Proteomes" id="UP000298652">
    <property type="component" value="Chromosome 7"/>
</dbReference>
<evidence type="ECO:0008006" key="3">
    <source>
        <dbReference type="Google" id="ProtNLM"/>
    </source>
</evidence>
<organism evidence="1 2">
    <name type="scientific">Setaria viridis</name>
    <name type="common">Green bristlegrass</name>
    <name type="synonym">Setaria italica subsp. viridis</name>
    <dbReference type="NCBI Taxonomy" id="4556"/>
    <lineage>
        <taxon>Eukaryota</taxon>
        <taxon>Viridiplantae</taxon>
        <taxon>Streptophyta</taxon>
        <taxon>Embryophyta</taxon>
        <taxon>Tracheophyta</taxon>
        <taxon>Spermatophyta</taxon>
        <taxon>Magnoliopsida</taxon>
        <taxon>Liliopsida</taxon>
        <taxon>Poales</taxon>
        <taxon>Poaceae</taxon>
        <taxon>PACMAD clade</taxon>
        <taxon>Panicoideae</taxon>
        <taxon>Panicodae</taxon>
        <taxon>Paniceae</taxon>
        <taxon>Cenchrinae</taxon>
        <taxon>Setaria</taxon>
    </lineage>
</organism>